<dbReference type="GO" id="GO:0005886">
    <property type="term" value="C:plasma membrane"/>
    <property type="evidence" value="ECO:0007669"/>
    <property type="project" value="UniProtKB-SubCell"/>
</dbReference>
<dbReference type="OrthoDB" id="9808633at2"/>
<protein>
    <submittedName>
        <fullName evidence="8">Predicted acyltransferase, LPLAT superfamily</fullName>
    </submittedName>
</protein>
<keyword evidence="7" id="KW-1133">Transmembrane helix</keyword>
<dbReference type="Proteomes" id="UP000184406">
    <property type="component" value="Unassembled WGS sequence"/>
</dbReference>
<evidence type="ECO:0000256" key="2">
    <source>
        <dbReference type="ARBA" id="ARBA00022475"/>
    </source>
</evidence>
<keyword evidence="2" id="KW-1003">Cell membrane</keyword>
<evidence type="ECO:0000256" key="6">
    <source>
        <dbReference type="ARBA" id="ARBA00023315"/>
    </source>
</evidence>
<sequence length="293" mass="33943">MPNQWKGKSRGSVLGYKIFVFSIRRLGLGSAYFILYFVAFYFCFFAPASTKSSYYYFRKRLKYGTLKSIVSIYKSYYVFGQTILDKVAISSGLRNRFTYHFDGIEHLNETLANKKGGILISAHLGNFEIAEFFLDELEGSATINLLTTDAEHRAIKEYLDRYIKKSSTKFIILQDDLSHIFEMNAALAKNEIICMTGDRYATTAKLMTAPILGEQAQFPSGPFLMGSRLNVPVLFVYVMKETNKHYHLYARKADFKKRDAEGLLANYIKSMEWIIEQYPLQWFNYFDFWGSKN</sequence>
<organism evidence="8 9">
    <name type="scientific">Arenibacter palladensis</name>
    <dbReference type="NCBI Taxonomy" id="237373"/>
    <lineage>
        <taxon>Bacteria</taxon>
        <taxon>Pseudomonadati</taxon>
        <taxon>Bacteroidota</taxon>
        <taxon>Flavobacteriia</taxon>
        <taxon>Flavobacteriales</taxon>
        <taxon>Flavobacteriaceae</taxon>
        <taxon>Arenibacter</taxon>
    </lineage>
</organism>
<dbReference type="CDD" id="cd07984">
    <property type="entry name" value="LPLAT_LABLAT-like"/>
    <property type="match status" value="1"/>
</dbReference>
<accession>A0A1M5BLP4</accession>
<evidence type="ECO:0000256" key="7">
    <source>
        <dbReference type="SAM" id="Phobius"/>
    </source>
</evidence>
<comment type="subcellular location">
    <subcellularLocation>
        <location evidence="1">Cell inner membrane</location>
    </subcellularLocation>
</comment>
<gene>
    <name evidence="8" type="ORF">SAMN03080594_104121</name>
</gene>
<keyword evidence="9" id="KW-1185">Reference proteome</keyword>
<keyword evidence="7" id="KW-0812">Transmembrane</keyword>
<dbReference type="PANTHER" id="PTHR30606:SF10">
    <property type="entry name" value="PHOSPHATIDYLINOSITOL MANNOSIDE ACYLTRANSFERASE"/>
    <property type="match status" value="1"/>
</dbReference>
<name>A0A1M5BLP4_9FLAO</name>
<dbReference type="GO" id="GO:0016746">
    <property type="term" value="F:acyltransferase activity"/>
    <property type="evidence" value="ECO:0007669"/>
    <property type="project" value="UniProtKB-KW"/>
</dbReference>
<dbReference type="InterPro" id="IPR004960">
    <property type="entry name" value="LipA_acyltrans"/>
</dbReference>
<keyword evidence="5 7" id="KW-0472">Membrane</keyword>
<dbReference type="PANTHER" id="PTHR30606">
    <property type="entry name" value="LIPID A BIOSYNTHESIS LAUROYL ACYLTRANSFERASE"/>
    <property type="match status" value="1"/>
</dbReference>
<proteinExistence type="predicted"/>
<evidence type="ECO:0000256" key="4">
    <source>
        <dbReference type="ARBA" id="ARBA00022679"/>
    </source>
</evidence>
<dbReference type="AlphaFoldDB" id="A0A1M5BLP4"/>
<evidence type="ECO:0000256" key="3">
    <source>
        <dbReference type="ARBA" id="ARBA00022519"/>
    </source>
</evidence>
<feature type="transmembrane region" description="Helical" evidence="7">
    <location>
        <begin position="26"/>
        <end position="48"/>
    </location>
</feature>
<dbReference type="GO" id="GO:0009247">
    <property type="term" value="P:glycolipid biosynthetic process"/>
    <property type="evidence" value="ECO:0007669"/>
    <property type="project" value="UniProtKB-ARBA"/>
</dbReference>
<evidence type="ECO:0000313" key="8">
    <source>
        <dbReference type="EMBL" id="SHF43409.1"/>
    </source>
</evidence>
<evidence type="ECO:0000256" key="1">
    <source>
        <dbReference type="ARBA" id="ARBA00004533"/>
    </source>
</evidence>
<keyword evidence="4 8" id="KW-0808">Transferase</keyword>
<reference evidence="9" key="1">
    <citation type="submission" date="2016-11" db="EMBL/GenBank/DDBJ databases">
        <authorList>
            <person name="Varghese N."/>
            <person name="Submissions S."/>
        </authorList>
    </citation>
    <scope>NUCLEOTIDE SEQUENCE [LARGE SCALE GENOMIC DNA]</scope>
    <source>
        <strain evidence="9">DSM 17539</strain>
    </source>
</reference>
<dbReference type="Pfam" id="PF03279">
    <property type="entry name" value="Lip_A_acyltrans"/>
    <property type="match status" value="1"/>
</dbReference>
<evidence type="ECO:0000256" key="5">
    <source>
        <dbReference type="ARBA" id="ARBA00023136"/>
    </source>
</evidence>
<evidence type="ECO:0000313" key="9">
    <source>
        <dbReference type="Proteomes" id="UP000184406"/>
    </source>
</evidence>
<dbReference type="RefSeq" id="WP_072862273.1">
    <property type="nucleotide sequence ID" value="NZ_FQUX01000004.1"/>
</dbReference>
<keyword evidence="3" id="KW-0997">Cell inner membrane</keyword>
<keyword evidence="6 8" id="KW-0012">Acyltransferase</keyword>
<dbReference type="EMBL" id="FQUX01000004">
    <property type="protein sequence ID" value="SHF43409.1"/>
    <property type="molecule type" value="Genomic_DNA"/>
</dbReference>